<dbReference type="InterPro" id="IPR008979">
    <property type="entry name" value="Galactose-bd-like_sf"/>
</dbReference>
<reference evidence="4" key="1">
    <citation type="submission" date="2020-01" db="EMBL/GenBank/DDBJ databases">
        <title>Sphingomonas sp. strain CSW-10.</title>
        <authorList>
            <person name="Chen W.-M."/>
        </authorList>
    </citation>
    <scope>NUCLEOTIDE SEQUENCE [LARGE SCALE GENOMIC DNA]</scope>
    <source>
        <strain evidence="4">FSY-8</strain>
    </source>
</reference>
<evidence type="ECO:0000256" key="1">
    <source>
        <dbReference type="ARBA" id="ARBA00022801"/>
    </source>
</evidence>
<name>A0ABW9X9Y5_9SPHN</name>
<dbReference type="InterPro" id="IPR005674">
    <property type="entry name" value="CocE/Ser_esterase"/>
</dbReference>
<proteinExistence type="predicted"/>
<keyword evidence="4" id="KW-1185">Reference proteome</keyword>
<accession>A0ABW9X9Y5</accession>
<dbReference type="SUPFAM" id="SSF53474">
    <property type="entry name" value="alpha/beta-Hydrolases"/>
    <property type="match status" value="1"/>
</dbReference>
<dbReference type="Proteomes" id="UP000753724">
    <property type="component" value="Unassembled WGS sequence"/>
</dbReference>
<gene>
    <name evidence="3" type="ORF">GTZ99_02090</name>
</gene>
<protein>
    <submittedName>
        <fullName evidence="3">CocE/NonD family hydrolase</fullName>
    </submittedName>
</protein>
<evidence type="ECO:0000313" key="4">
    <source>
        <dbReference type="Proteomes" id="UP000753724"/>
    </source>
</evidence>
<evidence type="ECO:0000313" key="3">
    <source>
        <dbReference type="EMBL" id="NBC35343.1"/>
    </source>
</evidence>
<keyword evidence="1 3" id="KW-0378">Hydrolase</keyword>
<dbReference type="Gene3D" id="1.10.3020.10">
    <property type="entry name" value="alpha-amino acid ester hydrolase ( Helical cap domain)"/>
    <property type="match status" value="1"/>
</dbReference>
<dbReference type="SMART" id="SM00939">
    <property type="entry name" value="PepX_C"/>
    <property type="match status" value="1"/>
</dbReference>
<dbReference type="Gene3D" id="2.60.120.260">
    <property type="entry name" value="Galactose-binding domain-like"/>
    <property type="match status" value="1"/>
</dbReference>
<dbReference type="EMBL" id="JAAAPO010000001">
    <property type="protein sequence ID" value="NBC35343.1"/>
    <property type="molecule type" value="Genomic_DNA"/>
</dbReference>
<feature type="domain" description="Xaa-Pro dipeptidyl-peptidase C-terminal" evidence="2">
    <location>
        <begin position="330"/>
        <end position="574"/>
    </location>
</feature>
<organism evidence="3 4">
    <name type="scientific">Novosphingobium ovatum</name>
    <dbReference type="NCBI Taxonomy" id="1908523"/>
    <lineage>
        <taxon>Bacteria</taxon>
        <taxon>Pseudomonadati</taxon>
        <taxon>Pseudomonadota</taxon>
        <taxon>Alphaproteobacteria</taxon>
        <taxon>Sphingomonadales</taxon>
        <taxon>Sphingomonadaceae</taxon>
        <taxon>Novosphingobium</taxon>
    </lineage>
</organism>
<dbReference type="PANTHER" id="PTHR43056:SF10">
    <property type="entry name" value="COCE_NOND FAMILY, PUTATIVE (AFU_ORTHOLOGUE AFUA_7G00600)-RELATED"/>
    <property type="match status" value="1"/>
</dbReference>
<dbReference type="PANTHER" id="PTHR43056">
    <property type="entry name" value="PEPTIDASE S9 PROLYL OLIGOPEPTIDASE"/>
    <property type="match status" value="1"/>
</dbReference>
<dbReference type="SUPFAM" id="SSF49785">
    <property type="entry name" value="Galactose-binding domain-like"/>
    <property type="match status" value="1"/>
</dbReference>
<evidence type="ECO:0000259" key="2">
    <source>
        <dbReference type="SMART" id="SM00939"/>
    </source>
</evidence>
<dbReference type="InterPro" id="IPR050585">
    <property type="entry name" value="Xaa-Pro_dipeptidyl-ppase/CocE"/>
</dbReference>
<dbReference type="InterPro" id="IPR029058">
    <property type="entry name" value="AB_hydrolase_fold"/>
</dbReference>
<dbReference type="GO" id="GO:0016787">
    <property type="term" value="F:hydrolase activity"/>
    <property type="evidence" value="ECO:0007669"/>
    <property type="project" value="UniProtKB-KW"/>
</dbReference>
<dbReference type="NCBIfam" id="TIGR00976">
    <property type="entry name" value="CocE_NonD"/>
    <property type="match status" value="1"/>
</dbReference>
<dbReference type="Pfam" id="PF02129">
    <property type="entry name" value="Peptidase_S15"/>
    <property type="match status" value="1"/>
</dbReference>
<dbReference type="Gene3D" id="3.40.50.1820">
    <property type="entry name" value="alpha/beta hydrolase"/>
    <property type="match status" value="1"/>
</dbReference>
<comment type="caution">
    <text evidence="3">The sequence shown here is derived from an EMBL/GenBank/DDBJ whole genome shotgun (WGS) entry which is preliminary data.</text>
</comment>
<dbReference type="InterPro" id="IPR000383">
    <property type="entry name" value="Xaa-Pro-like_dom"/>
</dbReference>
<dbReference type="InterPro" id="IPR013736">
    <property type="entry name" value="Xaa-Pro_dipept_C"/>
</dbReference>
<dbReference type="Pfam" id="PF08530">
    <property type="entry name" value="PepX_C"/>
    <property type="match status" value="1"/>
</dbReference>
<sequence length="579" mass="62766">MAAALMAGGMAVAGGPVPATAPVLAGPQFGHYSPAAQFDGIISASQYVTMRDGVQLAVRIDRPSQGGKLVEGRFPVIWHHSLSISQAAADGAGDRVSDYRRVQELVRHGYVVVQVARRGNGQSFGAMRGYHDRNETQDAFEMVEWLSTQPWSDGKVGMYGCSNTGDAAMQSLTVRPPALKAVWAGCFSWHKFDAFRRGGIFAQWGTGPSRTLEQDMAVAPVDGDGDKRLLAVAAQQHRNSTNLFEMWKSLPYRDSWSPQVFSRFWGEGSIASYASQMRLSGVPVYIQGGWFDELRDQGLIARMNLPGARILIGPWKHCDNDDFALLQEMQRFFDRHLKGIDTGIDAQAPIHYFTMNAAKGSEWRASQSWPVAGATPTPFHLSAKGQVGAMAATPVKAPWSLSFAANYDVRCPDAGSGSRVQPCHVVGAGPGFAGRPVLSDTEVTGDPLVDVWVAADGSDANVFAYLEDVAPDGTVRVVTEGRIKASLRATSQAPWALPAGVPWMRAYAQDAQPLTPGEAVHLRFAMMPTSWVFQKGHRMQVTITGADHRERLREPAKAPRITILGGADRAAQVILPVVR</sequence>